<evidence type="ECO:0000259" key="8">
    <source>
        <dbReference type="Pfam" id="PF07683"/>
    </source>
</evidence>
<name>A0ABS9W759_9PROT</name>
<dbReference type="Pfam" id="PF07683">
    <property type="entry name" value="CobW_C"/>
    <property type="match status" value="1"/>
</dbReference>
<comment type="similarity">
    <text evidence="4">Belongs to the SIMIBI class G3E GTPase family. ZNG1 subfamily.</text>
</comment>
<dbReference type="PANTHER" id="PTHR13748:SF62">
    <property type="entry name" value="COBW DOMAIN-CONTAINING PROTEIN"/>
    <property type="match status" value="1"/>
</dbReference>
<keyword evidence="2" id="KW-0378">Hydrolase</keyword>
<dbReference type="Pfam" id="PF02492">
    <property type="entry name" value="cobW"/>
    <property type="match status" value="1"/>
</dbReference>
<evidence type="ECO:0000256" key="6">
    <source>
        <dbReference type="ARBA" id="ARBA00049117"/>
    </source>
</evidence>
<keyword evidence="3" id="KW-0143">Chaperone</keyword>
<dbReference type="SUPFAM" id="SSF52540">
    <property type="entry name" value="P-loop containing nucleoside triphosphate hydrolases"/>
    <property type="match status" value="1"/>
</dbReference>
<dbReference type="InterPro" id="IPR036627">
    <property type="entry name" value="CobW-likC_sf"/>
</dbReference>
<evidence type="ECO:0000313" key="9">
    <source>
        <dbReference type="EMBL" id="MCI0755072.1"/>
    </source>
</evidence>
<dbReference type="Gene3D" id="3.40.50.300">
    <property type="entry name" value="P-loop containing nucleotide triphosphate hydrolases"/>
    <property type="match status" value="1"/>
</dbReference>
<comment type="caution">
    <text evidence="9">The sequence shown here is derived from an EMBL/GenBank/DDBJ whole genome shotgun (WGS) entry which is preliminary data.</text>
</comment>
<dbReference type="Gene3D" id="3.30.1220.10">
    <property type="entry name" value="CobW-like, C-terminal domain"/>
    <property type="match status" value="1"/>
</dbReference>
<evidence type="ECO:0000313" key="10">
    <source>
        <dbReference type="Proteomes" id="UP001201985"/>
    </source>
</evidence>
<reference evidence="9 10" key="1">
    <citation type="submission" date="2022-03" db="EMBL/GenBank/DDBJ databases">
        <title>Complete genome analysis of Roseomonas KG 17.1 : a prolific producer of plant growth promoters.</title>
        <authorList>
            <person name="Saadouli I."/>
            <person name="Najjari A."/>
            <person name="Mosbah A."/>
            <person name="Ouzari H.I."/>
        </authorList>
    </citation>
    <scope>NUCLEOTIDE SEQUENCE [LARGE SCALE GENOMIC DNA]</scope>
    <source>
        <strain evidence="9 10">KG17-1</strain>
    </source>
</reference>
<gene>
    <name evidence="9" type="ORF">MON41_15230</name>
</gene>
<organism evidence="9 10">
    <name type="scientific">Teichococcus vastitatis</name>
    <dbReference type="NCBI Taxonomy" id="2307076"/>
    <lineage>
        <taxon>Bacteria</taxon>
        <taxon>Pseudomonadati</taxon>
        <taxon>Pseudomonadota</taxon>
        <taxon>Alphaproteobacteria</taxon>
        <taxon>Acetobacterales</taxon>
        <taxon>Roseomonadaceae</taxon>
        <taxon>Roseomonas</taxon>
    </lineage>
</organism>
<evidence type="ECO:0000256" key="3">
    <source>
        <dbReference type="ARBA" id="ARBA00023186"/>
    </source>
</evidence>
<evidence type="ECO:0000256" key="5">
    <source>
        <dbReference type="ARBA" id="ARBA00045658"/>
    </source>
</evidence>
<dbReference type="PANTHER" id="PTHR13748">
    <property type="entry name" value="COBW-RELATED"/>
    <property type="match status" value="1"/>
</dbReference>
<proteinExistence type="inferred from homology"/>
<dbReference type="SUPFAM" id="SSF90002">
    <property type="entry name" value="Hypothetical protein YjiA, C-terminal domain"/>
    <property type="match status" value="1"/>
</dbReference>
<comment type="function">
    <text evidence="5">Zinc chaperone that directly transfers zinc cofactor to target proteins, thereby activating them. Zinc is transferred from the CXCC motif in the GTPase domain to the zinc binding site in target proteins in a process requiring GTP hydrolysis.</text>
</comment>
<evidence type="ECO:0000259" key="7">
    <source>
        <dbReference type="Pfam" id="PF02492"/>
    </source>
</evidence>
<dbReference type="InterPro" id="IPR003495">
    <property type="entry name" value="CobW/HypB/UreG_nucleotide-bd"/>
</dbReference>
<feature type="domain" description="CobW/HypB/UreG nucleotide-binding" evidence="7">
    <location>
        <begin position="8"/>
        <end position="166"/>
    </location>
</feature>
<keyword evidence="1" id="KW-0547">Nucleotide-binding</keyword>
<sequence>MAAPTEFILLAGFLGSGKTSLLVDWLALPEAADTAVIVNEAGAIDVDGAILADAGGVPMAMLANGCVCCSLTSDLVFTIRALVEERERSGRPPFRRIVLECSGLSRPGPILRSLMPLAPLGLAIRVVATCDASQAAERARHFEEVAAQLAAAGTIVLTKLDLCEAGPAEALAAGFNPLAGRVVEADRAARARAAFAAAPPPLPEQPEPPPAILAHPRIAVLRVRFRDGASWEDRLDFLEDLAASCGEKLLRVKGFIRPPGPGVPWLVQAVGTLFSPPVPMPGAFAVPEGLVVITRDLDAAALGSAMPEAPVWFASDRPVALNCQAVPAA</sequence>
<evidence type="ECO:0000256" key="4">
    <source>
        <dbReference type="ARBA" id="ARBA00034320"/>
    </source>
</evidence>
<dbReference type="Proteomes" id="UP001201985">
    <property type="component" value="Unassembled WGS sequence"/>
</dbReference>
<evidence type="ECO:0000256" key="2">
    <source>
        <dbReference type="ARBA" id="ARBA00022801"/>
    </source>
</evidence>
<dbReference type="InterPro" id="IPR011629">
    <property type="entry name" value="CobW-like_C"/>
</dbReference>
<dbReference type="InterPro" id="IPR027417">
    <property type="entry name" value="P-loop_NTPase"/>
</dbReference>
<feature type="domain" description="CobW C-terminal" evidence="8">
    <location>
        <begin position="223"/>
        <end position="305"/>
    </location>
</feature>
<accession>A0ABS9W759</accession>
<protein>
    <submittedName>
        <fullName evidence="9">GTP-binding protein</fullName>
    </submittedName>
</protein>
<comment type="catalytic activity">
    <reaction evidence="6">
        <text>GTP + H2O = GDP + phosphate + H(+)</text>
        <dbReference type="Rhea" id="RHEA:19669"/>
        <dbReference type="ChEBI" id="CHEBI:15377"/>
        <dbReference type="ChEBI" id="CHEBI:15378"/>
        <dbReference type="ChEBI" id="CHEBI:37565"/>
        <dbReference type="ChEBI" id="CHEBI:43474"/>
        <dbReference type="ChEBI" id="CHEBI:58189"/>
    </reaction>
    <physiologicalReaction direction="left-to-right" evidence="6">
        <dbReference type="Rhea" id="RHEA:19670"/>
    </physiologicalReaction>
</comment>
<dbReference type="EMBL" id="JALBUU010000028">
    <property type="protein sequence ID" value="MCI0755072.1"/>
    <property type="molecule type" value="Genomic_DNA"/>
</dbReference>
<keyword evidence="10" id="KW-1185">Reference proteome</keyword>
<evidence type="ECO:0000256" key="1">
    <source>
        <dbReference type="ARBA" id="ARBA00022741"/>
    </source>
</evidence>
<dbReference type="InterPro" id="IPR051316">
    <property type="entry name" value="Zinc-reg_GTPase_activator"/>
</dbReference>
<dbReference type="RefSeq" id="WP_120009404.1">
    <property type="nucleotide sequence ID" value="NZ_JALBUU010000028.1"/>
</dbReference>